<dbReference type="Proteomes" id="UP000011866">
    <property type="component" value="Chromosome"/>
</dbReference>
<proteinExistence type="predicted"/>
<evidence type="ECO:0000313" key="2">
    <source>
        <dbReference type="EMBL" id="CCU71212.1"/>
    </source>
</evidence>
<feature type="region of interest" description="Disordered" evidence="1">
    <location>
        <begin position="42"/>
        <end position="177"/>
    </location>
</feature>
<reference evidence="2 3" key="1">
    <citation type="journal article" date="2013" name="Genome Announc.">
        <title>Genome Sequence of Thalassolituus oleivorans MIL-1 (DSM 14913T).</title>
        <authorList>
            <person name="Golyshin P.N."/>
            <person name="Werner J."/>
            <person name="Chernikova T.N."/>
            <person name="Tran H."/>
            <person name="Ferrer M."/>
            <person name="Yakimov M.M."/>
            <person name="Teeling H."/>
            <person name="Golyshina O.V."/>
        </authorList>
    </citation>
    <scope>NUCLEOTIDE SEQUENCE [LARGE SCALE GENOMIC DNA]</scope>
    <source>
        <strain evidence="2 3">MIL-1</strain>
    </source>
</reference>
<dbReference type="Gene3D" id="3.30.1150.10">
    <property type="match status" value="1"/>
</dbReference>
<feature type="compositionally biased region" description="Basic and acidic residues" evidence="1">
    <location>
        <begin position="42"/>
        <end position="51"/>
    </location>
</feature>
<keyword evidence="3" id="KW-1185">Reference proteome</keyword>
<name>M5DPX5_9GAMM</name>
<evidence type="ECO:0008006" key="4">
    <source>
        <dbReference type="Google" id="ProtNLM"/>
    </source>
</evidence>
<evidence type="ECO:0000313" key="3">
    <source>
        <dbReference type="Proteomes" id="UP000011866"/>
    </source>
</evidence>
<feature type="compositionally biased region" description="Polar residues" evidence="1">
    <location>
        <begin position="165"/>
        <end position="177"/>
    </location>
</feature>
<feature type="compositionally biased region" description="Low complexity" evidence="1">
    <location>
        <begin position="67"/>
        <end position="105"/>
    </location>
</feature>
<dbReference type="HOGENOM" id="CLU_997236_0_0_6"/>
<organism evidence="2 3">
    <name type="scientific">Thalassolituus oleivorans MIL-1</name>
    <dbReference type="NCBI Taxonomy" id="1298593"/>
    <lineage>
        <taxon>Bacteria</taxon>
        <taxon>Pseudomonadati</taxon>
        <taxon>Pseudomonadota</taxon>
        <taxon>Gammaproteobacteria</taxon>
        <taxon>Oceanospirillales</taxon>
        <taxon>Oceanospirillaceae</taxon>
        <taxon>Thalassolituus</taxon>
    </lineage>
</organism>
<dbReference type="AlphaFoldDB" id="M5DPX5"/>
<dbReference type="SUPFAM" id="SSF74653">
    <property type="entry name" value="TolA/TonB C-terminal domain"/>
    <property type="match status" value="1"/>
</dbReference>
<sequence length="279" mass="29801">MVWALTLSIILHTALFISARTEIHYERPHTIINATIQTTVAKRNDSQDQRGDSGNSSLADAPTAQDASRAAVAATPASATQPKKNAQPSTAPAASAPSKTQASKPVVAANQPRAAKSARLSDQEPQQETEAPSALQSLTNAITPSQPAPTTVPPTEAKPVEDANIASNPKSATNSASLKIRGDEDVITDPVERAYYKELMAHLMRKLPAHPPGIIGNVRLQLEINYSQVITGVEIIVSSGDKRTDEWARRAALSVSPVPPVPKSLLQPYYFRPTIKLAD</sequence>
<evidence type="ECO:0000256" key="1">
    <source>
        <dbReference type="SAM" id="MobiDB-lite"/>
    </source>
</evidence>
<protein>
    <recommendedName>
        <fullName evidence="4">TonB C-terminal domain-containing protein</fullName>
    </recommendedName>
</protein>
<dbReference type="STRING" id="187493.CN03_14225"/>
<accession>M5DPX5</accession>
<dbReference type="EMBL" id="HF680312">
    <property type="protein sequence ID" value="CCU71212.1"/>
    <property type="molecule type" value="Genomic_DNA"/>
</dbReference>
<feature type="compositionally biased region" description="Polar residues" evidence="1">
    <location>
        <begin position="123"/>
        <end position="145"/>
    </location>
</feature>
<dbReference type="KEGG" id="tol:TOL_0774"/>
<gene>
    <name evidence="2" type="ORF">TOL_0774</name>
</gene>